<evidence type="ECO:0000313" key="1">
    <source>
        <dbReference type="EMBL" id="OTG09379.1"/>
    </source>
</evidence>
<keyword evidence="2" id="KW-1185">Reference proteome</keyword>
<sequence length="86" mass="10363">MACCLAGVLLSDLKGFFSSSLLNYNSLSYKIQDSVWQITWLWVKRERNWLENIQRKKRIRVTGHLYRRQPDFDQSEKSRTLFEIFC</sequence>
<dbReference type="InParanoid" id="A0A251TF75"/>
<dbReference type="EMBL" id="CM007900">
    <property type="protein sequence ID" value="OTG09379.1"/>
    <property type="molecule type" value="Genomic_DNA"/>
</dbReference>
<dbReference type="Proteomes" id="UP000215914">
    <property type="component" value="Chromosome 11"/>
</dbReference>
<dbReference type="AlphaFoldDB" id="A0A251TF75"/>
<accession>A0A251TF75</accession>
<proteinExistence type="predicted"/>
<organism evidence="1 2">
    <name type="scientific">Helianthus annuus</name>
    <name type="common">Common sunflower</name>
    <dbReference type="NCBI Taxonomy" id="4232"/>
    <lineage>
        <taxon>Eukaryota</taxon>
        <taxon>Viridiplantae</taxon>
        <taxon>Streptophyta</taxon>
        <taxon>Embryophyta</taxon>
        <taxon>Tracheophyta</taxon>
        <taxon>Spermatophyta</taxon>
        <taxon>Magnoliopsida</taxon>
        <taxon>eudicotyledons</taxon>
        <taxon>Gunneridae</taxon>
        <taxon>Pentapetalae</taxon>
        <taxon>asterids</taxon>
        <taxon>campanulids</taxon>
        <taxon>Asterales</taxon>
        <taxon>Asteraceae</taxon>
        <taxon>Asteroideae</taxon>
        <taxon>Heliantheae alliance</taxon>
        <taxon>Heliantheae</taxon>
        <taxon>Helianthus</taxon>
    </lineage>
</organism>
<protein>
    <submittedName>
        <fullName evidence="1">Uncharacterized protein</fullName>
    </submittedName>
</protein>
<name>A0A251TF75_HELAN</name>
<gene>
    <name evidence="1" type="ORF">HannXRQ_Chr11g0352271</name>
</gene>
<reference evidence="2" key="1">
    <citation type="journal article" date="2017" name="Nature">
        <title>The sunflower genome provides insights into oil metabolism, flowering and Asterid evolution.</title>
        <authorList>
            <person name="Badouin H."/>
            <person name="Gouzy J."/>
            <person name="Grassa C.J."/>
            <person name="Murat F."/>
            <person name="Staton S.E."/>
            <person name="Cottret L."/>
            <person name="Lelandais-Briere C."/>
            <person name="Owens G.L."/>
            <person name="Carrere S."/>
            <person name="Mayjonade B."/>
            <person name="Legrand L."/>
            <person name="Gill N."/>
            <person name="Kane N.C."/>
            <person name="Bowers J.E."/>
            <person name="Hubner S."/>
            <person name="Bellec A."/>
            <person name="Berard A."/>
            <person name="Berges H."/>
            <person name="Blanchet N."/>
            <person name="Boniface M.C."/>
            <person name="Brunel D."/>
            <person name="Catrice O."/>
            <person name="Chaidir N."/>
            <person name="Claudel C."/>
            <person name="Donnadieu C."/>
            <person name="Faraut T."/>
            <person name="Fievet G."/>
            <person name="Helmstetter N."/>
            <person name="King M."/>
            <person name="Knapp S.J."/>
            <person name="Lai Z."/>
            <person name="Le Paslier M.C."/>
            <person name="Lippi Y."/>
            <person name="Lorenzon L."/>
            <person name="Mandel J.R."/>
            <person name="Marage G."/>
            <person name="Marchand G."/>
            <person name="Marquand E."/>
            <person name="Bret-Mestries E."/>
            <person name="Morien E."/>
            <person name="Nambeesan S."/>
            <person name="Nguyen T."/>
            <person name="Pegot-Espagnet P."/>
            <person name="Pouilly N."/>
            <person name="Raftis F."/>
            <person name="Sallet E."/>
            <person name="Schiex T."/>
            <person name="Thomas J."/>
            <person name="Vandecasteele C."/>
            <person name="Vares D."/>
            <person name="Vear F."/>
            <person name="Vautrin S."/>
            <person name="Crespi M."/>
            <person name="Mangin B."/>
            <person name="Burke J.M."/>
            <person name="Salse J."/>
            <person name="Munos S."/>
            <person name="Vincourt P."/>
            <person name="Rieseberg L.H."/>
            <person name="Langlade N.B."/>
        </authorList>
    </citation>
    <scope>NUCLEOTIDE SEQUENCE [LARGE SCALE GENOMIC DNA]</scope>
    <source>
        <strain evidence="2">cv. SF193</strain>
    </source>
</reference>
<evidence type="ECO:0000313" key="2">
    <source>
        <dbReference type="Proteomes" id="UP000215914"/>
    </source>
</evidence>